<reference evidence="3 4" key="1">
    <citation type="journal article" date="2015" name="J. Biotechnol.">
        <title>Complete genome sequence of Photorhabdus temperata subsp. thracensis 39-8(T), an entomopathogenic bacterium for the improved commercial bioinsecticide.</title>
        <authorList>
            <person name="Kwak Y."/>
            <person name="Shin J.H."/>
        </authorList>
    </citation>
    <scope>NUCLEOTIDE SEQUENCE [LARGE SCALE GENOMIC DNA]</scope>
    <source>
        <strain evidence="3 4">DSM 15199</strain>
    </source>
</reference>
<dbReference type="EMBL" id="CP011104">
    <property type="protein sequence ID" value="AKH63589.1"/>
    <property type="molecule type" value="Genomic_DNA"/>
</dbReference>
<dbReference type="PATRIC" id="fig|230089.6.peg.2185"/>
<dbReference type="Proteomes" id="UP000034866">
    <property type="component" value="Chromosome"/>
</dbReference>
<protein>
    <recommendedName>
        <fullName evidence="5">Cytoplasmic protein</fullName>
    </recommendedName>
</protein>
<dbReference type="OrthoDB" id="1426432at2"/>
<evidence type="ECO:0000313" key="3">
    <source>
        <dbReference type="EMBL" id="AKH63619.1"/>
    </source>
</evidence>
<sequence>MKISSHSINRLLSIDWFSNVGNQLNIPGIKMVKSSSDANQYISAPEWEDVTLEAANDISGFLAINHSIVFQNWNNIAKDAKNFLEKEVVKKIPDIDGFDTLILSQCVSWDIVHYLIEDTYKDKLKKPLFFEKLIEVYESGHLPCGWDGEWPNGNLIVY</sequence>
<evidence type="ECO:0008006" key="5">
    <source>
        <dbReference type="Google" id="ProtNLM"/>
    </source>
</evidence>
<accession>A0A0F7LKD6</accession>
<dbReference type="EMBL" id="CP011104">
    <property type="protein sequence ID" value="AKH63613.1"/>
    <property type="molecule type" value="Genomic_DNA"/>
</dbReference>
<dbReference type="KEGG" id="ptt:VY86_09995"/>
<dbReference type="EMBL" id="CP011104">
    <property type="protein sequence ID" value="AKH63619.1"/>
    <property type="molecule type" value="Genomic_DNA"/>
</dbReference>
<name>A0A0F7LKD6_9GAMM</name>
<gene>
    <name evidence="1" type="ORF">VY86_09835</name>
    <name evidence="2" type="ORF">VY86_09995</name>
    <name evidence="3" type="ORF">VY86_10040</name>
</gene>
<dbReference type="KEGG" id="ptt:VY86_10040"/>
<organism evidence="3 4">
    <name type="scientific">Photorhabdus thracensis</name>
    <dbReference type="NCBI Taxonomy" id="230089"/>
    <lineage>
        <taxon>Bacteria</taxon>
        <taxon>Pseudomonadati</taxon>
        <taxon>Pseudomonadota</taxon>
        <taxon>Gammaproteobacteria</taxon>
        <taxon>Enterobacterales</taxon>
        <taxon>Morganellaceae</taxon>
        <taxon>Photorhabdus</taxon>
    </lineage>
</organism>
<dbReference type="RefSeq" id="WP_046974822.1">
    <property type="nucleotide sequence ID" value="NZ_CP011104.1"/>
</dbReference>
<keyword evidence="4" id="KW-1185">Reference proteome</keyword>
<dbReference type="AlphaFoldDB" id="A0A0F7LKD6"/>
<evidence type="ECO:0000313" key="2">
    <source>
        <dbReference type="EMBL" id="AKH63613.1"/>
    </source>
</evidence>
<dbReference type="KEGG" id="ptt:VY86_09835"/>
<reference evidence="4" key="2">
    <citation type="submission" date="2015-03" db="EMBL/GenBank/DDBJ databases">
        <title>Genome sequence of Azospirillum thiophilum strain DSM 21654T.</title>
        <authorList>
            <person name="Kwak Y."/>
            <person name="Shin J.-H."/>
        </authorList>
    </citation>
    <scope>NUCLEOTIDE SEQUENCE [LARGE SCALE GENOMIC DNA]</scope>
    <source>
        <strain evidence="4">DSM 15199</strain>
    </source>
</reference>
<proteinExistence type="predicted"/>
<evidence type="ECO:0000313" key="4">
    <source>
        <dbReference type="Proteomes" id="UP000034866"/>
    </source>
</evidence>
<evidence type="ECO:0000313" key="1">
    <source>
        <dbReference type="EMBL" id="AKH63589.1"/>
    </source>
</evidence>